<reference evidence="1" key="2">
    <citation type="submission" date="2022-01" db="EMBL/GenBank/DDBJ databases">
        <authorList>
            <person name="Yamashiro T."/>
            <person name="Shiraishi A."/>
            <person name="Satake H."/>
            <person name="Nakayama K."/>
        </authorList>
    </citation>
    <scope>NUCLEOTIDE SEQUENCE</scope>
</reference>
<proteinExistence type="predicted"/>
<evidence type="ECO:0000313" key="1">
    <source>
        <dbReference type="EMBL" id="GJT49467.1"/>
    </source>
</evidence>
<reference evidence="1" key="1">
    <citation type="journal article" date="2022" name="Int. J. Mol. Sci.">
        <title>Draft Genome of Tanacetum Coccineum: Genomic Comparison of Closely Related Tanacetum-Family Plants.</title>
        <authorList>
            <person name="Yamashiro T."/>
            <person name="Shiraishi A."/>
            <person name="Nakayama K."/>
            <person name="Satake H."/>
        </authorList>
    </citation>
    <scope>NUCLEOTIDE SEQUENCE</scope>
</reference>
<organism evidence="1 2">
    <name type="scientific">Tanacetum coccineum</name>
    <dbReference type="NCBI Taxonomy" id="301880"/>
    <lineage>
        <taxon>Eukaryota</taxon>
        <taxon>Viridiplantae</taxon>
        <taxon>Streptophyta</taxon>
        <taxon>Embryophyta</taxon>
        <taxon>Tracheophyta</taxon>
        <taxon>Spermatophyta</taxon>
        <taxon>Magnoliopsida</taxon>
        <taxon>eudicotyledons</taxon>
        <taxon>Gunneridae</taxon>
        <taxon>Pentapetalae</taxon>
        <taxon>asterids</taxon>
        <taxon>campanulids</taxon>
        <taxon>Asterales</taxon>
        <taxon>Asteraceae</taxon>
        <taxon>Asteroideae</taxon>
        <taxon>Anthemideae</taxon>
        <taxon>Anthemidinae</taxon>
        <taxon>Tanacetum</taxon>
    </lineage>
</organism>
<dbReference type="EMBL" id="BQNB010016241">
    <property type="protein sequence ID" value="GJT49467.1"/>
    <property type="molecule type" value="Genomic_DNA"/>
</dbReference>
<dbReference type="Proteomes" id="UP001151760">
    <property type="component" value="Unassembled WGS sequence"/>
</dbReference>
<evidence type="ECO:0000313" key="2">
    <source>
        <dbReference type="Proteomes" id="UP001151760"/>
    </source>
</evidence>
<keyword evidence="2" id="KW-1185">Reference proteome</keyword>
<name>A0ABQ5EG56_9ASTR</name>
<comment type="caution">
    <text evidence="1">The sequence shown here is derived from an EMBL/GenBank/DDBJ whole genome shotgun (WGS) entry which is preliminary data.</text>
</comment>
<sequence length="94" mass="11366">MESATIVARARECEIGGEEERVRERWRRERWDRSAGADLEYSELEDGSWMMDEEMLRATVGRVLNALYRLFVREETKGRRRDRIREKKSVERCR</sequence>
<accession>A0ABQ5EG56</accession>
<protein>
    <submittedName>
        <fullName evidence="1">Uncharacterized protein</fullName>
    </submittedName>
</protein>
<gene>
    <name evidence="1" type="ORF">Tco_0975624</name>
</gene>